<reference evidence="3" key="1">
    <citation type="submission" date="2011-07" db="EMBL/GenBank/DDBJ databases">
        <authorList>
            <consortium name="Caenorhabditis brenneri Sequencing and Analysis Consortium"/>
            <person name="Wilson R.K."/>
        </authorList>
    </citation>
    <scope>NUCLEOTIDE SEQUENCE [LARGE SCALE GENOMIC DNA]</scope>
    <source>
        <strain evidence="3">PB2801</strain>
    </source>
</reference>
<accession>G0NS29</accession>
<dbReference type="InParanoid" id="G0NS29"/>
<proteinExistence type="predicted"/>
<sequence>MDHKNEKIDRFLGKELSTATVIDCHPVQHQLLLSLLKRHLDGQQDQEQEPAKKKSDGAEVQNDPAGHEDDDAQSDGGEPEVCQQFRRLETDGEYQEALQRDGIIDATEIYVHHEEVVYAEDDQDDVVDSEPDPSDEERHDEEDAHEE</sequence>
<dbReference type="EMBL" id="GL379935">
    <property type="protein sequence ID" value="EGT36461.1"/>
    <property type="molecule type" value="Genomic_DNA"/>
</dbReference>
<organism evidence="3">
    <name type="scientific">Caenorhabditis brenneri</name>
    <name type="common">Nematode worm</name>
    <dbReference type="NCBI Taxonomy" id="135651"/>
    <lineage>
        <taxon>Eukaryota</taxon>
        <taxon>Metazoa</taxon>
        <taxon>Ecdysozoa</taxon>
        <taxon>Nematoda</taxon>
        <taxon>Chromadorea</taxon>
        <taxon>Rhabditida</taxon>
        <taxon>Rhabditina</taxon>
        <taxon>Rhabditomorpha</taxon>
        <taxon>Rhabditoidea</taxon>
        <taxon>Rhabditidae</taxon>
        <taxon>Peloderinae</taxon>
        <taxon>Caenorhabditis</taxon>
    </lineage>
</organism>
<name>G0NS29_CAEBE</name>
<feature type="region of interest" description="Disordered" evidence="1">
    <location>
        <begin position="41"/>
        <end position="95"/>
    </location>
</feature>
<evidence type="ECO:0000313" key="3">
    <source>
        <dbReference type="Proteomes" id="UP000008068"/>
    </source>
</evidence>
<protein>
    <submittedName>
        <fullName evidence="2">Uncharacterized protein</fullName>
    </submittedName>
</protein>
<evidence type="ECO:0000256" key="1">
    <source>
        <dbReference type="SAM" id="MobiDB-lite"/>
    </source>
</evidence>
<dbReference type="AlphaFoldDB" id="G0NS29"/>
<dbReference type="Proteomes" id="UP000008068">
    <property type="component" value="Unassembled WGS sequence"/>
</dbReference>
<gene>
    <name evidence="2" type="ORF">CAEBREN_21933</name>
</gene>
<feature type="region of interest" description="Disordered" evidence="1">
    <location>
        <begin position="114"/>
        <end position="147"/>
    </location>
</feature>
<dbReference type="HOGENOM" id="CLU_1769687_0_0_1"/>
<evidence type="ECO:0000313" key="2">
    <source>
        <dbReference type="EMBL" id="EGT36461.1"/>
    </source>
</evidence>
<keyword evidence="3" id="KW-1185">Reference proteome</keyword>
<feature type="compositionally biased region" description="Acidic residues" evidence="1">
    <location>
        <begin position="117"/>
        <end position="147"/>
    </location>
</feature>